<feature type="transmembrane region" description="Helical" evidence="8">
    <location>
        <begin position="349"/>
        <end position="375"/>
    </location>
</feature>
<organism evidence="10 11">
    <name type="scientific">Oedothorax gibbosus</name>
    <dbReference type="NCBI Taxonomy" id="931172"/>
    <lineage>
        <taxon>Eukaryota</taxon>
        <taxon>Metazoa</taxon>
        <taxon>Ecdysozoa</taxon>
        <taxon>Arthropoda</taxon>
        <taxon>Chelicerata</taxon>
        <taxon>Arachnida</taxon>
        <taxon>Araneae</taxon>
        <taxon>Araneomorphae</taxon>
        <taxon>Entelegynae</taxon>
        <taxon>Araneoidea</taxon>
        <taxon>Linyphiidae</taxon>
        <taxon>Erigoninae</taxon>
        <taxon>Oedothorax</taxon>
    </lineage>
</organism>
<dbReference type="InterPro" id="IPR050382">
    <property type="entry name" value="MFS_Na/Anion_cotransporter"/>
</dbReference>
<reference evidence="10 11" key="1">
    <citation type="journal article" date="2022" name="Nat. Ecol. Evol.">
        <title>A masculinizing supergene underlies an exaggerated male reproductive morph in a spider.</title>
        <authorList>
            <person name="Hendrickx F."/>
            <person name="De Corte Z."/>
            <person name="Sonet G."/>
            <person name="Van Belleghem S.M."/>
            <person name="Kostlbacher S."/>
            <person name="Vangestel C."/>
        </authorList>
    </citation>
    <scope>NUCLEOTIDE SEQUENCE [LARGE SCALE GENOMIC DNA]</scope>
    <source>
        <strain evidence="10">W744_W776</strain>
    </source>
</reference>
<evidence type="ECO:0000256" key="8">
    <source>
        <dbReference type="SAM" id="Phobius"/>
    </source>
</evidence>
<feature type="transmembrane region" description="Helical" evidence="8">
    <location>
        <begin position="20"/>
        <end position="38"/>
    </location>
</feature>
<dbReference type="GO" id="GO:0016020">
    <property type="term" value="C:membrane"/>
    <property type="evidence" value="ECO:0007669"/>
    <property type="project" value="UniProtKB-SubCell"/>
</dbReference>
<feature type="transmembrane region" description="Helical" evidence="8">
    <location>
        <begin position="139"/>
        <end position="157"/>
    </location>
</feature>
<evidence type="ECO:0000256" key="7">
    <source>
        <dbReference type="SAM" id="MobiDB-lite"/>
    </source>
</evidence>
<dbReference type="SUPFAM" id="SSF103473">
    <property type="entry name" value="MFS general substrate transporter"/>
    <property type="match status" value="1"/>
</dbReference>
<evidence type="ECO:0000256" key="5">
    <source>
        <dbReference type="ARBA" id="ARBA00022989"/>
    </source>
</evidence>
<dbReference type="PANTHER" id="PTHR11662">
    <property type="entry name" value="SOLUTE CARRIER FAMILY 17"/>
    <property type="match status" value="1"/>
</dbReference>
<keyword evidence="4" id="KW-0769">Symport</keyword>
<feature type="transmembrane region" description="Helical" evidence="8">
    <location>
        <begin position="87"/>
        <end position="105"/>
    </location>
</feature>
<evidence type="ECO:0000256" key="6">
    <source>
        <dbReference type="ARBA" id="ARBA00023136"/>
    </source>
</evidence>
<dbReference type="Gene3D" id="1.20.1250.20">
    <property type="entry name" value="MFS general substrate transporter like domains"/>
    <property type="match status" value="2"/>
</dbReference>
<comment type="caution">
    <text evidence="10">The sequence shown here is derived from an EMBL/GenBank/DDBJ whole genome shotgun (WGS) entry which is preliminary data.</text>
</comment>
<feature type="compositionally biased region" description="Basic and acidic residues" evidence="7">
    <location>
        <begin position="483"/>
        <end position="495"/>
    </location>
</feature>
<proteinExistence type="predicted"/>
<evidence type="ECO:0000256" key="3">
    <source>
        <dbReference type="ARBA" id="ARBA00022692"/>
    </source>
</evidence>
<feature type="transmembrane region" description="Helical" evidence="8">
    <location>
        <begin position="308"/>
        <end position="328"/>
    </location>
</feature>
<keyword evidence="5 8" id="KW-1133">Transmembrane helix</keyword>
<dbReference type="InterPro" id="IPR011701">
    <property type="entry name" value="MFS"/>
</dbReference>
<evidence type="ECO:0000259" key="9">
    <source>
        <dbReference type="PROSITE" id="PS50850"/>
    </source>
</evidence>
<name>A0AAV6VW46_9ARAC</name>
<dbReference type="InterPro" id="IPR036259">
    <property type="entry name" value="MFS_trans_sf"/>
</dbReference>
<evidence type="ECO:0000313" key="11">
    <source>
        <dbReference type="Proteomes" id="UP000827092"/>
    </source>
</evidence>
<dbReference type="AlphaFoldDB" id="A0AAV6VW46"/>
<dbReference type="EMBL" id="JAFNEN010000013">
    <property type="protein sequence ID" value="KAG8200779.1"/>
    <property type="molecule type" value="Genomic_DNA"/>
</dbReference>
<sequence length="495" mass="53689">MEANRKKRAYSCCGIGDCQVRYILSILAFWSLLNLYMLRVNLSIALVDMVQTPKQATKGELCPNPKNSTQAEGGGQFNWSAAMQGHLLSAFFYGYLFTPLLAGAMASVYGALWVLGLGVLSAGIFTLLAPIAAQYGGPWALFAVRVGVGMVSGMGFPSVHALIGKWYPVSERSFQTTLIYNGVQAGTIAILVSSGFFIKSKFLGGWPASFYVSGLSSCIWFVFWAALVYESPDHHPWIGEEELETITVGEVGPKKSGKVPFREIAKSVPFYALCYTHFANNFVSYIQFTYVPTYFKQVLHLDIIVNGALSALPHLAFMLFSSPSAYLVDRMRSAEVLPINTLRKVANSMAFFVPALCLAAVPFIGCHAWPIIVLFTCSMGFNGLKLSGFEVTHIDMSPEFAGILMAGTNTVANLGGMGGPSFAGSILEAYTSDMSWKIIFVTTALVYVSGGIVFIVFGSADLQPWGISPGTTQVYNASPTPETIKKEESPEKKSE</sequence>
<keyword evidence="11" id="KW-1185">Reference proteome</keyword>
<dbReference type="GO" id="GO:0015293">
    <property type="term" value="F:symporter activity"/>
    <property type="evidence" value="ECO:0007669"/>
    <property type="project" value="UniProtKB-KW"/>
</dbReference>
<evidence type="ECO:0000256" key="2">
    <source>
        <dbReference type="ARBA" id="ARBA00022448"/>
    </source>
</evidence>
<evidence type="ECO:0000256" key="1">
    <source>
        <dbReference type="ARBA" id="ARBA00004141"/>
    </source>
</evidence>
<evidence type="ECO:0000313" key="10">
    <source>
        <dbReference type="EMBL" id="KAG8200779.1"/>
    </source>
</evidence>
<dbReference type="PROSITE" id="PS50850">
    <property type="entry name" value="MFS"/>
    <property type="match status" value="1"/>
</dbReference>
<dbReference type="GO" id="GO:0006820">
    <property type="term" value="P:monoatomic anion transport"/>
    <property type="evidence" value="ECO:0007669"/>
    <property type="project" value="TreeGrafter"/>
</dbReference>
<dbReference type="Pfam" id="PF07690">
    <property type="entry name" value="MFS_1"/>
    <property type="match status" value="1"/>
</dbReference>
<dbReference type="FunFam" id="1.20.1250.20:FF:000003">
    <property type="entry name" value="Solute carrier family 17 member 3"/>
    <property type="match status" value="1"/>
</dbReference>
<protein>
    <recommendedName>
        <fullName evidence="9">Major facilitator superfamily (MFS) profile domain-containing protein</fullName>
    </recommendedName>
</protein>
<dbReference type="Proteomes" id="UP000827092">
    <property type="component" value="Unassembled WGS sequence"/>
</dbReference>
<accession>A0AAV6VW46</accession>
<gene>
    <name evidence="10" type="ORF">JTE90_006361</name>
</gene>
<evidence type="ECO:0000256" key="4">
    <source>
        <dbReference type="ARBA" id="ARBA00022847"/>
    </source>
</evidence>
<feature type="transmembrane region" description="Helical" evidence="8">
    <location>
        <begin position="210"/>
        <end position="229"/>
    </location>
</feature>
<dbReference type="FunFam" id="1.20.1250.20:FF:000423">
    <property type="entry name" value="Putative inorganic phosphate cotransporter-like Protein"/>
    <property type="match status" value="1"/>
</dbReference>
<keyword evidence="3 8" id="KW-0812">Transmembrane</keyword>
<feature type="transmembrane region" description="Helical" evidence="8">
    <location>
        <begin position="178"/>
        <end position="198"/>
    </location>
</feature>
<feature type="transmembrane region" description="Helical" evidence="8">
    <location>
        <begin position="438"/>
        <end position="457"/>
    </location>
</feature>
<feature type="region of interest" description="Disordered" evidence="7">
    <location>
        <begin position="473"/>
        <end position="495"/>
    </location>
</feature>
<comment type="subcellular location">
    <subcellularLocation>
        <location evidence="1">Membrane</location>
        <topology evidence="1">Multi-pass membrane protein</topology>
    </subcellularLocation>
</comment>
<keyword evidence="2" id="KW-0813">Transport</keyword>
<dbReference type="PANTHER" id="PTHR11662:SF399">
    <property type="entry name" value="FI19708P1-RELATED"/>
    <property type="match status" value="1"/>
</dbReference>
<feature type="transmembrane region" description="Helical" evidence="8">
    <location>
        <begin position="268"/>
        <end position="288"/>
    </location>
</feature>
<keyword evidence="6 8" id="KW-0472">Membrane</keyword>
<feature type="domain" description="Major facilitator superfamily (MFS) profile" evidence="9">
    <location>
        <begin position="20"/>
        <end position="461"/>
    </location>
</feature>
<dbReference type="InterPro" id="IPR020846">
    <property type="entry name" value="MFS_dom"/>
</dbReference>
<feature type="transmembrane region" description="Helical" evidence="8">
    <location>
        <begin position="112"/>
        <end position="133"/>
    </location>
</feature>